<dbReference type="Pfam" id="PF19942">
    <property type="entry name" value="DUF6404"/>
    <property type="match status" value="1"/>
</dbReference>
<proteinExistence type="predicted"/>
<feature type="transmembrane region" description="Helical" evidence="1">
    <location>
        <begin position="77"/>
        <end position="100"/>
    </location>
</feature>
<gene>
    <name evidence="2" type="ORF">AFI02nite_42520</name>
</gene>
<organism evidence="2 3">
    <name type="scientific">Aliivibrio fischeri</name>
    <name type="common">Vibrio fischeri</name>
    <dbReference type="NCBI Taxonomy" id="668"/>
    <lineage>
        <taxon>Bacteria</taxon>
        <taxon>Pseudomonadati</taxon>
        <taxon>Pseudomonadota</taxon>
        <taxon>Gammaproteobacteria</taxon>
        <taxon>Vibrionales</taxon>
        <taxon>Vibrionaceae</taxon>
        <taxon>Aliivibrio</taxon>
    </lineage>
</organism>
<dbReference type="Proteomes" id="UP000321787">
    <property type="component" value="Unassembled WGS sequence"/>
</dbReference>
<sequence length="131" mass="15224">MNKSKFIKQHLIAKGVPASLTADGSSFWYRFVYSEGKEGKPLVFQSPIKVLIRSFFIYSSVWGVCMWFMAWRLTPEYWPIYLTTTMINGFLIGGLQFFLVSKAQKKLGTTRWENWYQENYVPLNIAVSATE</sequence>
<dbReference type="RefSeq" id="WP_146867005.1">
    <property type="nucleotide sequence ID" value="NZ_BJTZ01000104.1"/>
</dbReference>
<dbReference type="EMBL" id="BJTZ01000104">
    <property type="protein sequence ID" value="GEK16216.1"/>
    <property type="molecule type" value="Genomic_DNA"/>
</dbReference>
<evidence type="ECO:0000313" key="3">
    <source>
        <dbReference type="Proteomes" id="UP000321787"/>
    </source>
</evidence>
<evidence type="ECO:0000256" key="1">
    <source>
        <dbReference type="SAM" id="Phobius"/>
    </source>
</evidence>
<keyword evidence="1" id="KW-1133">Transmembrane helix</keyword>
<dbReference type="InterPro" id="IPR045644">
    <property type="entry name" value="DUF6404"/>
</dbReference>
<name>A0A510UP22_ALIFS</name>
<keyword evidence="1" id="KW-0472">Membrane</keyword>
<reference evidence="2 3" key="1">
    <citation type="submission" date="2019-07" db="EMBL/GenBank/DDBJ databases">
        <title>Whole genome shotgun sequence of Aliivibrio fischeri NBRC 101058.</title>
        <authorList>
            <person name="Hosoyama A."/>
            <person name="Uohara A."/>
            <person name="Ohji S."/>
            <person name="Ichikawa N."/>
        </authorList>
    </citation>
    <scope>NUCLEOTIDE SEQUENCE [LARGE SCALE GENOMIC DNA]</scope>
    <source>
        <strain evidence="2 3">NBRC 101058</strain>
    </source>
</reference>
<keyword evidence="1" id="KW-0812">Transmembrane</keyword>
<protein>
    <submittedName>
        <fullName evidence="2">Uncharacterized protein</fullName>
    </submittedName>
</protein>
<accession>A0A510UP22</accession>
<evidence type="ECO:0000313" key="2">
    <source>
        <dbReference type="EMBL" id="GEK16216.1"/>
    </source>
</evidence>
<comment type="caution">
    <text evidence="2">The sequence shown here is derived from an EMBL/GenBank/DDBJ whole genome shotgun (WGS) entry which is preliminary data.</text>
</comment>
<dbReference type="AlphaFoldDB" id="A0A510UP22"/>
<feature type="transmembrane region" description="Helical" evidence="1">
    <location>
        <begin position="50"/>
        <end position="71"/>
    </location>
</feature>